<evidence type="ECO:0000313" key="2">
    <source>
        <dbReference type="Proteomes" id="UP000238479"/>
    </source>
</evidence>
<gene>
    <name evidence="1" type="ORF">RchiOBHm_Chr4g0414571</name>
</gene>
<dbReference type="Proteomes" id="UP000238479">
    <property type="component" value="Chromosome 4"/>
</dbReference>
<dbReference type="EMBL" id="PDCK01000042">
    <property type="protein sequence ID" value="PRQ38496.1"/>
    <property type="molecule type" value="Genomic_DNA"/>
</dbReference>
<sequence length="45" mass="4971">MDKSCDTCAEFTDRGIAFKEVIITCSKCRIAREDLSLSLSLSLSL</sequence>
<evidence type="ECO:0000313" key="1">
    <source>
        <dbReference type="EMBL" id="PRQ38496.1"/>
    </source>
</evidence>
<reference evidence="1 2" key="1">
    <citation type="journal article" date="2018" name="Nat. Genet.">
        <title>The Rosa genome provides new insights in the design of modern roses.</title>
        <authorList>
            <person name="Bendahmane M."/>
        </authorList>
    </citation>
    <scope>NUCLEOTIDE SEQUENCE [LARGE SCALE GENOMIC DNA]</scope>
    <source>
        <strain evidence="2">cv. Old Blush</strain>
    </source>
</reference>
<keyword evidence="2" id="KW-1185">Reference proteome</keyword>
<name>A0A2P6QWF1_ROSCH</name>
<accession>A0A2P6QWF1</accession>
<protein>
    <submittedName>
        <fullName evidence="1">Uncharacterized protein</fullName>
    </submittedName>
</protein>
<proteinExistence type="predicted"/>
<comment type="caution">
    <text evidence="1">The sequence shown here is derived from an EMBL/GenBank/DDBJ whole genome shotgun (WGS) entry which is preliminary data.</text>
</comment>
<organism evidence="1 2">
    <name type="scientific">Rosa chinensis</name>
    <name type="common">China rose</name>
    <dbReference type="NCBI Taxonomy" id="74649"/>
    <lineage>
        <taxon>Eukaryota</taxon>
        <taxon>Viridiplantae</taxon>
        <taxon>Streptophyta</taxon>
        <taxon>Embryophyta</taxon>
        <taxon>Tracheophyta</taxon>
        <taxon>Spermatophyta</taxon>
        <taxon>Magnoliopsida</taxon>
        <taxon>eudicotyledons</taxon>
        <taxon>Gunneridae</taxon>
        <taxon>Pentapetalae</taxon>
        <taxon>rosids</taxon>
        <taxon>fabids</taxon>
        <taxon>Rosales</taxon>
        <taxon>Rosaceae</taxon>
        <taxon>Rosoideae</taxon>
        <taxon>Rosoideae incertae sedis</taxon>
        <taxon>Rosa</taxon>
    </lineage>
</organism>
<dbReference type="Gramene" id="PRQ38496">
    <property type="protein sequence ID" value="PRQ38496"/>
    <property type="gene ID" value="RchiOBHm_Chr4g0414571"/>
</dbReference>
<dbReference type="AlphaFoldDB" id="A0A2P6QWF1"/>